<dbReference type="PROSITE" id="PS50871">
    <property type="entry name" value="C1Q"/>
    <property type="match status" value="1"/>
</dbReference>
<evidence type="ECO:0000313" key="3">
    <source>
        <dbReference type="Proteomes" id="UP000828390"/>
    </source>
</evidence>
<accession>A0A9D4CYC0</accession>
<reference evidence="2" key="1">
    <citation type="journal article" date="2019" name="bioRxiv">
        <title>The Genome of the Zebra Mussel, Dreissena polymorpha: A Resource for Invasive Species Research.</title>
        <authorList>
            <person name="McCartney M.A."/>
            <person name="Auch B."/>
            <person name="Kono T."/>
            <person name="Mallez S."/>
            <person name="Zhang Y."/>
            <person name="Obille A."/>
            <person name="Becker A."/>
            <person name="Abrahante J.E."/>
            <person name="Garbe J."/>
            <person name="Badalamenti J.P."/>
            <person name="Herman A."/>
            <person name="Mangelson H."/>
            <person name="Liachko I."/>
            <person name="Sullivan S."/>
            <person name="Sone E.D."/>
            <person name="Koren S."/>
            <person name="Silverstein K.A.T."/>
            <person name="Beckman K.B."/>
            <person name="Gohl D.M."/>
        </authorList>
    </citation>
    <scope>NUCLEOTIDE SEQUENCE</scope>
    <source>
        <strain evidence="2">Duluth1</strain>
        <tissue evidence="2">Whole animal</tissue>
    </source>
</reference>
<comment type="caution">
    <text evidence="2">The sequence shown here is derived from an EMBL/GenBank/DDBJ whole genome shotgun (WGS) entry which is preliminary data.</text>
</comment>
<reference evidence="2" key="2">
    <citation type="submission" date="2020-11" db="EMBL/GenBank/DDBJ databases">
        <authorList>
            <person name="McCartney M.A."/>
            <person name="Auch B."/>
            <person name="Kono T."/>
            <person name="Mallez S."/>
            <person name="Becker A."/>
            <person name="Gohl D.M."/>
            <person name="Silverstein K.A.T."/>
            <person name="Koren S."/>
            <person name="Bechman K.B."/>
            <person name="Herman A."/>
            <person name="Abrahante J.E."/>
            <person name="Garbe J."/>
        </authorList>
    </citation>
    <scope>NUCLEOTIDE SEQUENCE</scope>
    <source>
        <strain evidence="2">Duluth1</strain>
        <tissue evidence="2">Whole animal</tissue>
    </source>
</reference>
<dbReference type="SUPFAM" id="SSF49842">
    <property type="entry name" value="TNF-like"/>
    <property type="match status" value="1"/>
</dbReference>
<dbReference type="Proteomes" id="UP000828390">
    <property type="component" value="Unassembled WGS sequence"/>
</dbReference>
<feature type="domain" description="C1q" evidence="1">
    <location>
        <begin position="74"/>
        <end position="172"/>
    </location>
</feature>
<proteinExistence type="predicted"/>
<name>A0A9D4CYC0_DREPO</name>
<evidence type="ECO:0000259" key="1">
    <source>
        <dbReference type="PROSITE" id="PS50871"/>
    </source>
</evidence>
<dbReference type="InterPro" id="IPR008983">
    <property type="entry name" value="Tumour_necrosis_fac-like_dom"/>
</dbReference>
<dbReference type="EMBL" id="JAIWYP010000011">
    <property type="protein sequence ID" value="KAH3735255.1"/>
    <property type="molecule type" value="Genomic_DNA"/>
</dbReference>
<dbReference type="Gene3D" id="2.60.120.40">
    <property type="match status" value="1"/>
</dbReference>
<dbReference type="AlphaFoldDB" id="A0A9D4CYC0"/>
<evidence type="ECO:0000313" key="2">
    <source>
        <dbReference type="EMBL" id="KAH3735255.1"/>
    </source>
</evidence>
<sequence length="172" mass="19846">MATVRQYDGDNAIERWRHCDDTTATVRYDYRIVAPQSTTQNVTHELYKLQTEGSILKIMMTTLQETCPLCAVCKQQPIPAFMATLTARSLLCAENAPLIFDRERLDTRNDYDVRHGVFRAPVKEVVDRVISCTPVYSWLISIRISMRNHNITIIQVYASKSDYEFEEIGTVY</sequence>
<gene>
    <name evidence="2" type="ORF">DPMN_041719</name>
</gene>
<keyword evidence="3" id="KW-1185">Reference proteome</keyword>
<dbReference type="InterPro" id="IPR001073">
    <property type="entry name" value="C1q_dom"/>
</dbReference>
<protein>
    <recommendedName>
        <fullName evidence="1">C1q domain-containing protein</fullName>
    </recommendedName>
</protein>
<organism evidence="2 3">
    <name type="scientific">Dreissena polymorpha</name>
    <name type="common">Zebra mussel</name>
    <name type="synonym">Mytilus polymorpha</name>
    <dbReference type="NCBI Taxonomy" id="45954"/>
    <lineage>
        <taxon>Eukaryota</taxon>
        <taxon>Metazoa</taxon>
        <taxon>Spiralia</taxon>
        <taxon>Lophotrochozoa</taxon>
        <taxon>Mollusca</taxon>
        <taxon>Bivalvia</taxon>
        <taxon>Autobranchia</taxon>
        <taxon>Heteroconchia</taxon>
        <taxon>Euheterodonta</taxon>
        <taxon>Imparidentia</taxon>
        <taxon>Neoheterodontei</taxon>
        <taxon>Myida</taxon>
        <taxon>Dreissenoidea</taxon>
        <taxon>Dreissenidae</taxon>
        <taxon>Dreissena</taxon>
    </lineage>
</organism>